<dbReference type="OrthoDB" id="62798at2759"/>
<keyword evidence="1" id="KW-0472">Membrane</keyword>
<evidence type="ECO:0000313" key="3">
    <source>
        <dbReference type="EMBL" id="KAF2745153.1"/>
    </source>
</evidence>
<keyword evidence="4" id="KW-1185">Reference proteome</keyword>
<reference evidence="3" key="1">
    <citation type="journal article" date="2020" name="Stud. Mycol.">
        <title>101 Dothideomycetes genomes: a test case for predicting lifestyles and emergence of pathogens.</title>
        <authorList>
            <person name="Haridas S."/>
            <person name="Albert R."/>
            <person name="Binder M."/>
            <person name="Bloem J."/>
            <person name="Labutti K."/>
            <person name="Salamov A."/>
            <person name="Andreopoulos B."/>
            <person name="Baker S."/>
            <person name="Barry K."/>
            <person name="Bills G."/>
            <person name="Bluhm B."/>
            <person name="Cannon C."/>
            <person name="Castanera R."/>
            <person name="Culley D."/>
            <person name="Daum C."/>
            <person name="Ezra D."/>
            <person name="Gonzalez J."/>
            <person name="Henrissat B."/>
            <person name="Kuo A."/>
            <person name="Liang C."/>
            <person name="Lipzen A."/>
            <person name="Lutzoni F."/>
            <person name="Magnuson J."/>
            <person name="Mondo S."/>
            <person name="Nolan M."/>
            <person name="Ohm R."/>
            <person name="Pangilinan J."/>
            <person name="Park H.-J."/>
            <person name="Ramirez L."/>
            <person name="Alfaro M."/>
            <person name="Sun H."/>
            <person name="Tritt A."/>
            <person name="Yoshinaga Y."/>
            <person name="Zwiers L.-H."/>
            <person name="Turgeon B."/>
            <person name="Goodwin S."/>
            <person name="Spatafora J."/>
            <person name="Crous P."/>
            <person name="Grigoriev I."/>
        </authorList>
    </citation>
    <scope>NUCLEOTIDE SEQUENCE</scope>
    <source>
        <strain evidence="3">CBS 119925</strain>
    </source>
</reference>
<dbReference type="Gene3D" id="3.60.10.10">
    <property type="entry name" value="Endonuclease/exonuclease/phosphatase"/>
    <property type="match status" value="1"/>
</dbReference>
<name>A0A6A6V511_9PLEO</name>
<dbReference type="EMBL" id="MU006584">
    <property type="protein sequence ID" value="KAF2745153.1"/>
    <property type="molecule type" value="Genomic_DNA"/>
</dbReference>
<dbReference type="PANTHER" id="PTHR11200">
    <property type="entry name" value="INOSITOL 5-PHOSPHATASE"/>
    <property type="match status" value="1"/>
</dbReference>
<feature type="transmembrane region" description="Helical" evidence="1">
    <location>
        <begin position="402"/>
        <end position="422"/>
    </location>
</feature>
<dbReference type="InterPro" id="IPR046985">
    <property type="entry name" value="IP5"/>
</dbReference>
<evidence type="ECO:0000259" key="2">
    <source>
        <dbReference type="SMART" id="SM00128"/>
    </source>
</evidence>
<dbReference type="Pfam" id="PF22669">
    <property type="entry name" value="Exo_endo_phos2"/>
    <property type="match status" value="1"/>
</dbReference>
<organism evidence="3 4">
    <name type="scientific">Sporormia fimetaria CBS 119925</name>
    <dbReference type="NCBI Taxonomy" id="1340428"/>
    <lineage>
        <taxon>Eukaryota</taxon>
        <taxon>Fungi</taxon>
        <taxon>Dikarya</taxon>
        <taxon>Ascomycota</taxon>
        <taxon>Pezizomycotina</taxon>
        <taxon>Dothideomycetes</taxon>
        <taxon>Pleosporomycetidae</taxon>
        <taxon>Pleosporales</taxon>
        <taxon>Sporormiaceae</taxon>
        <taxon>Sporormia</taxon>
    </lineage>
</organism>
<dbReference type="Proteomes" id="UP000799440">
    <property type="component" value="Unassembled WGS sequence"/>
</dbReference>
<dbReference type="AlphaFoldDB" id="A0A6A6V511"/>
<accession>A0A6A6V511</accession>
<keyword evidence="1" id="KW-0812">Transmembrane</keyword>
<evidence type="ECO:0000256" key="1">
    <source>
        <dbReference type="SAM" id="Phobius"/>
    </source>
</evidence>
<evidence type="ECO:0000313" key="4">
    <source>
        <dbReference type="Proteomes" id="UP000799440"/>
    </source>
</evidence>
<dbReference type="InterPro" id="IPR036691">
    <property type="entry name" value="Endo/exonu/phosph_ase_sf"/>
</dbReference>
<dbReference type="PANTHER" id="PTHR11200:SF286">
    <property type="entry name" value="5-PHOSPHATASE, PUTATIVE (AFU_ORTHOLOGUE AFUA_5G07600)-RELATED"/>
    <property type="match status" value="1"/>
</dbReference>
<proteinExistence type="predicted"/>
<dbReference type="InterPro" id="IPR000300">
    <property type="entry name" value="IPPc"/>
</dbReference>
<gene>
    <name evidence="3" type="ORF">M011DRAFT_150260</name>
</gene>
<keyword evidence="1" id="KW-1133">Transmembrane helix</keyword>
<feature type="domain" description="Inositol polyphosphate-related phosphatase" evidence="2">
    <location>
        <begin position="1"/>
        <end position="356"/>
    </location>
</feature>
<dbReference type="GO" id="GO:0046856">
    <property type="term" value="P:phosphatidylinositol dephosphorylation"/>
    <property type="evidence" value="ECO:0007669"/>
    <property type="project" value="InterPro"/>
</dbReference>
<dbReference type="SUPFAM" id="SSF56219">
    <property type="entry name" value="DNase I-like"/>
    <property type="match status" value="1"/>
</dbReference>
<protein>
    <submittedName>
        <fullName evidence="3">DNase I-like protein</fullName>
    </submittedName>
</protein>
<sequence>MLNLYLLTFNCARNLVDPRALAPSLFDALPHSAPVPDLVAVSLQEISPIAYSFLGGSYLKPYFDRVTTAVQLAASLRSDEQEQLQHVATRSLGMTALMIFAKNEFLSSIEWIQSAGAGVGFWNMGNKGAVAMRLGIASANVPFTLTFAAAHLAPMESNVEARNRDWEQIVRNLVFVKDDTSGYSSVEELPLLTNFSHSPPDSDGLFASSNDIFFLAGDLNYRTSDTPPGPNDFQDFPRLDLSASSTSEHHAYFAKDQLRREMDAKRTLHHLQELPVHFPPTYKYTLDRQRLSEATQDAAWDWASHRFPSWCDRILYLPPSDPTSLEPQEYTALPAQHTSDHRPVALSMRIDTSKLAANIVGSERVAPFPTNPAWKSRRDASRRLELLVGILSYLALTKEGRVTLAAIAGAALATCWLAAWMMR</sequence>
<dbReference type="SMART" id="SM00128">
    <property type="entry name" value="IPPc"/>
    <property type="match status" value="1"/>
</dbReference>
<dbReference type="GO" id="GO:0004439">
    <property type="term" value="F:phosphatidylinositol-4,5-bisphosphate 5-phosphatase activity"/>
    <property type="evidence" value="ECO:0007669"/>
    <property type="project" value="TreeGrafter"/>
</dbReference>